<evidence type="ECO:0000313" key="1">
    <source>
        <dbReference type="EMBL" id="BBO23811.1"/>
    </source>
</evidence>
<dbReference type="AlphaFoldDB" id="A0A809S9R5"/>
<reference evidence="1" key="1">
    <citation type="journal article" name="DNA Res.">
        <title>The physiological potential of anammox bacteria as revealed by their core genome structure.</title>
        <authorList>
            <person name="Okubo T."/>
            <person name="Toyoda A."/>
            <person name="Fukuhara K."/>
            <person name="Uchiyama I."/>
            <person name="Harigaya Y."/>
            <person name="Kuroiwa M."/>
            <person name="Suzuki T."/>
            <person name="Murakami Y."/>
            <person name="Suwa Y."/>
            <person name="Takami H."/>
        </authorList>
    </citation>
    <scope>NUCLEOTIDE SEQUENCE</scope>
    <source>
        <strain evidence="1">317325-2</strain>
    </source>
</reference>
<organism evidence="1 2">
    <name type="scientific">Candidatus Nitrosymbiomonas proteolyticus</name>
    <dbReference type="NCBI Taxonomy" id="2608984"/>
    <lineage>
        <taxon>Bacteria</taxon>
        <taxon>Bacillati</taxon>
        <taxon>Armatimonadota</taxon>
        <taxon>Armatimonadota incertae sedis</taxon>
        <taxon>Candidatus Nitrosymbiomonas</taxon>
    </lineage>
</organism>
<dbReference type="Proteomes" id="UP000662873">
    <property type="component" value="Chromosome"/>
</dbReference>
<proteinExistence type="predicted"/>
<sequence length="211" mass="23061">MRPLSFALISVALSFLCGCEGGNGATPVPELAVDVGAPAQRPDLSFRSRLALLDNGRRLGVGDPVQEALEFLPAPRKAYAFRELPPGFEEPYRAEGWETDAEGFGVISLDGKVVLTLRTQEDASQTLIEETVRTYTRDNRSLPPERVTGQAAEYWFFERESHRLMIAAVKDPNGKRSLTLALGDVSVMDALRMSPAKALQDRDGSPPEAES</sequence>
<dbReference type="KEGG" id="npy:NPRO_14060"/>
<gene>
    <name evidence="1" type="ORF">NPRO_14060</name>
</gene>
<name>A0A809S9R5_9BACT</name>
<evidence type="ECO:0008006" key="3">
    <source>
        <dbReference type="Google" id="ProtNLM"/>
    </source>
</evidence>
<dbReference type="EMBL" id="AP021858">
    <property type="protein sequence ID" value="BBO23811.1"/>
    <property type="molecule type" value="Genomic_DNA"/>
</dbReference>
<protein>
    <recommendedName>
        <fullName evidence="3">Lipoprotein</fullName>
    </recommendedName>
</protein>
<dbReference type="PROSITE" id="PS51257">
    <property type="entry name" value="PROKAR_LIPOPROTEIN"/>
    <property type="match status" value="1"/>
</dbReference>
<accession>A0A809S9R5</accession>
<evidence type="ECO:0000313" key="2">
    <source>
        <dbReference type="Proteomes" id="UP000662873"/>
    </source>
</evidence>